<feature type="transmembrane region" description="Helical" evidence="7">
    <location>
        <begin position="327"/>
        <end position="347"/>
    </location>
</feature>
<reference evidence="10" key="1">
    <citation type="journal article" date="2016" name="Proc. Natl. Acad. Sci. U.S.A.">
        <title>Comparative genomics of biotechnologically important yeasts.</title>
        <authorList>
            <person name="Riley R."/>
            <person name="Haridas S."/>
            <person name="Wolfe K.H."/>
            <person name="Lopes M.R."/>
            <person name="Hittinger C.T."/>
            <person name="Goeker M."/>
            <person name="Salamov A.A."/>
            <person name="Wisecaver J.H."/>
            <person name="Long T.M."/>
            <person name="Calvey C.H."/>
            <person name="Aerts A.L."/>
            <person name="Barry K.W."/>
            <person name="Choi C."/>
            <person name="Clum A."/>
            <person name="Coughlan A.Y."/>
            <person name="Deshpande S."/>
            <person name="Douglass A.P."/>
            <person name="Hanson S.J."/>
            <person name="Klenk H.-P."/>
            <person name="LaButti K.M."/>
            <person name="Lapidus A."/>
            <person name="Lindquist E.A."/>
            <person name="Lipzen A.M."/>
            <person name="Meier-Kolthoff J.P."/>
            <person name="Ohm R.A."/>
            <person name="Otillar R.P."/>
            <person name="Pangilinan J.L."/>
            <person name="Peng Y."/>
            <person name="Rokas A."/>
            <person name="Rosa C.A."/>
            <person name="Scheuner C."/>
            <person name="Sibirny A.A."/>
            <person name="Slot J.C."/>
            <person name="Stielow J.B."/>
            <person name="Sun H."/>
            <person name="Kurtzman C.P."/>
            <person name="Blackwell M."/>
            <person name="Grigoriev I.V."/>
            <person name="Jeffries T.W."/>
        </authorList>
    </citation>
    <scope>NUCLEOTIDE SEQUENCE [LARGE SCALE GENOMIC DNA]</scope>
    <source>
        <strain evidence="10">NRRL Y-1626</strain>
    </source>
</reference>
<evidence type="ECO:0000256" key="3">
    <source>
        <dbReference type="ARBA" id="ARBA00022692"/>
    </source>
</evidence>
<dbReference type="SUPFAM" id="SSF103473">
    <property type="entry name" value="MFS general substrate transporter"/>
    <property type="match status" value="1"/>
</dbReference>
<protein>
    <submittedName>
        <fullName evidence="9">MFS general substrate transporter</fullName>
    </submittedName>
</protein>
<dbReference type="PANTHER" id="PTHR23502:SF31">
    <property type="entry name" value="POLYAMINE TRANSPORTER 1"/>
    <property type="match status" value="1"/>
</dbReference>
<dbReference type="AlphaFoldDB" id="A0A1B7TBA1"/>
<dbReference type="Gene3D" id="1.20.1250.20">
    <property type="entry name" value="MFS general substrate transporter like domains"/>
    <property type="match status" value="1"/>
</dbReference>
<dbReference type="Proteomes" id="UP000092321">
    <property type="component" value="Unassembled WGS sequence"/>
</dbReference>
<feature type="transmembrane region" description="Helical" evidence="7">
    <location>
        <begin position="507"/>
        <end position="532"/>
    </location>
</feature>
<dbReference type="FunFam" id="1.20.1250.20:FF:000011">
    <property type="entry name" value="MFS multidrug transporter, putative"/>
    <property type="match status" value="1"/>
</dbReference>
<feature type="compositionally biased region" description="Polar residues" evidence="6">
    <location>
        <begin position="35"/>
        <end position="44"/>
    </location>
</feature>
<dbReference type="InterPro" id="IPR020846">
    <property type="entry name" value="MFS_dom"/>
</dbReference>
<evidence type="ECO:0000256" key="5">
    <source>
        <dbReference type="ARBA" id="ARBA00023136"/>
    </source>
</evidence>
<keyword evidence="5 7" id="KW-0472">Membrane</keyword>
<feature type="transmembrane region" description="Helical" evidence="7">
    <location>
        <begin position="239"/>
        <end position="256"/>
    </location>
</feature>
<gene>
    <name evidence="9" type="ORF">HANVADRAFT_53490</name>
</gene>
<evidence type="ECO:0000313" key="10">
    <source>
        <dbReference type="Proteomes" id="UP000092321"/>
    </source>
</evidence>
<feature type="region of interest" description="Disordered" evidence="6">
    <location>
        <begin position="1"/>
        <end position="70"/>
    </location>
</feature>
<keyword evidence="4 7" id="KW-1133">Transmembrane helix</keyword>
<keyword evidence="10" id="KW-1185">Reference proteome</keyword>
<keyword evidence="2" id="KW-0813">Transport</keyword>
<feature type="transmembrane region" description="Helical" evidence="7">
    <location>
        <begin position="576"/>
        <end position="596"/>
    </location>
</feature>
<comment type="subcellular location">
    <subcellularLocation>
        <location evidence="1">Membrane</location>
        <topology evidence="1">Multi-pass membrane protein</topology>
    </subcellularLocation>
</comment>
<comment type="caution">
    <text evidence="9">The sequence shown here is derived from an EMBL/GenBank/DDBJ whole genome shotgun (WGS) entry which is preliminary data.</text>
</comment>
<name>A0A1B7TBA1_9ASCO</name>
<feature type="transmembrane region" description="Helical" evidence="7">
    <location>
        <begin position="297"/>
        <end position="315"/>
    </location>
</feature>
<dbReference type="PANTHER" id="PTHR23502">
    <property type="entry name" value="MAJOR FACILITATOR SUPERFAMILY"/>
    <property type="match status" value="1"/>
</dbReference>
<dbReference type="OrthoDB" id="9986881at2759"/>
<organism evidence="9 10">
    <name type="scientific">Hanseniaspora valbyensis NRRL Y-1626</name>
    <dbReference type="NCBI Taxonomy" id="766949"/>
    <lineage>
        <taxon>Eukaryota</taxon>
        <taxon>Fungi</taxon>
        <taxon>Dikarya</taxon>
        <taxon>Ascomycota</taxon>
        <taxon>Saccharomycotina</taxon>
        <taxon>Saccharomycetes</taxon>
        <taxon>Saccharomycodales</taxon>
        <taxon>Saccharomycodaceae</taxon>
        <taxon>Hanseniaspora</taxon>
    </lineage>
</organism>
<sequence length="612" mass="68455">MAQSEETATINSNVIDTTTNNNVVNAQESLKSEDIPSSSANSEEIIQEFQTENAANNNTTANEDQTDTQSNISKFKKEQNEFYESDDLVKVESRPGTNKTLSKILTGEDLDEKLNPTSEPYHDLPKMGGDRDYPPLLFEDRKPYEVTFDEEDAENFPQFEHPHKWSHKKKFISVVVLCLDIMGVTMGSSNFAACVTQICEEFHVAQVVGILGITLYVLGFAFGPVVYGPLSELYGRRNLLIISSFGFTLFQFAVATGENLQTIMICRFFAGCVGAAPLAVIPAAMSDMFDNYTRGKVIAVFSLTVFLGPILTPVYTSYITQHTTWRWVQYVSGIYAGLCTILVIFFYEESHHPIILCKKAKYMREKSGNWGIYAAHELQSLDIGAIVTKTISRPLRMLTKEPILLLMTVYNSFVYGILYLLLEAYPYVFELKRGFLVNGELPYIGLIIGMAFFSATMVFWLEPRYIEAVKKNSGKPCPEERLVGMMISGPIFTIGIFWFMWSGNYASVPWIVPTIGGSFIGFGLIGIFLTSFNYLIDAYLLLAASAIAGNTFLRSGFGAVFPLFAGYMFKGIGVNWSGLLLGLFSAVLIPVPFLFFKYGKWLRQKSAYAFDL</sequence>
<dbReference type="EMBL" id="LXPE01000028">
    <property type="protein sequence ID" value="OBA25998.1"/>
    <property type="molecule type" value="Genomic_DNA"/>
</dbReference>
<keyword evidence="3 7" id="KW-0812">Transmembrane</keyword>
<evidence type="ECO:0000256" key="2">
    <source>
        <dbReference type="ARBA" id="ARBA00022448"/>
    </source>
</evidence>
<evidence type="ECO:0000256" key="4">
    <source>
        <dbReference type="ARBA" id="ARBA00022989"/>
    </source>
</evidence>
<feature type="transmembrane region" description="Helical" evidence="7">
    <location>
        <begin position="262"/>
        <end position="285"/>
    </location>
</feature>
<evidence type="ECO:0000259" key="8">
    <source>
        <dbReference type="PROSITE" id="PS50850"/>
    </source>
</evidence>
<dbReference type="CDD" id="cd17323">
    <property type="entry name" value="MFS_Tpo1_MDR_like"/>
    <property type="match status" value="1"/>
</dbReference>
<feature type="compositionally biased region" description="Low complexity" evidence="6">
    <location>
        <begin position="50"/>
        <end position="69"/>
    </location>
</feature>
<dbReference type="GO" id="GO:0005886">
    <property type="term" value="C:plasma membrane"/>
    <property type="evidence" value="ECO:0007669"/>
    <property type="project" value="UniProtKB-ARBA"/>
</dbReference>
<dbReference type="InterPro" id="IPR036259">
    <property type="entry name" value="MFS_trans_sf"/>
</dbReference>
<dbReference type="PROSITE" id="PS50850">
    <property type="entry name" value="MFS"/>
    <property type="match status" value="1"/>
</dbReference>
<proteinExistence type="predicted"/>
<evidence type="ECO:0000256" key="6">
    <source>
        <dbReference type="SAM" id="MobiDB-lite"/>
    </source>
</evidence>
<dbReference type="GO" id="GO:0022857">
    <property type="term" value="F:transmembrane transporter activity"/>
    <property type="evidence" value="ECO:0007669"/>
    <property type="project" value="InterPro"/>
</dbReference>
<feature type="transmembrane region" description="Helical" evidence="7">
    <location>
        <begin position="403"/>
        <end position="422"/>
    </location>
</feature>
<evidence type="ECO:0000256" key="1">
    <source>
        <dbReference type="ARBA" id="ARBA00004141"/>
    </source>
</evidence>
<feature type="transmembrane region" description="Helical" evidence="7">
    <location>
        <begin position="539"/>
        <end position="564"/>
    </location>
</feature>
<evidence type="ECO:0000313" key="9">
    <source>
        <dbReference type="EMBL" id="OBA25998.1"/>
    </source>
</evidence>
<feature type="transmembrane region" description="Helical" evidence="7">
    <location>
        <begin position="171"/>
        <end position="192"/>
    </location>
</feature>
<feature type="transmembrane region" description="Helical" evidence="7">
    <location>
        <begin position="442"/>
        <end position="461"/>
    </location>
</feature>
<feature type="transmembrane region" description="Helical" evidence="7">
    <location>
        <begin position="204"/>
        <end position="227"/>
    </location>
</feature>
<dbReference type="Pfam" id="PF07690">
    <property type="entry name" value="MFS_1"/>
    <property type="match status" value="1"/>
</dbReference>
<feature type="domain" description="Major facilitator superfamily (MFS) profile" evidence="8">
    <location>
        <begin position="171"/>
        <end position="600"/>
    </location>
</feature>
<feature type="compositionally biased region" description="Low complexity" evidence="6">
    <location>
        <begin position="9"/>
        <end position="25"/>
    </location>
</feature>
<feature type="transmembrane region" description="Helical" evidence="7">
    <location>
        <begin position="482"/>
        <end position="501"/>
    </location>
</feature>
<dbReference type="InterPro" id="IPR011701">
    <property type="entry name" value="MFS"/>
</dbReference>
<accession>A0A1B7TBA1</accession>
<evidence type="ECO:0000256" key="7">
    <source>
        <dbReference type="SAM" id="Phobius"/>
    </source>
</evidence>